<dbReference type="InterPro" id="IPR028976">
    <property type="entry name" value="CheC-like_sf"/>
</dbReference>
<dbReference type="Proteomes" id="UP000661894">
    <property type="component" value="Unassembled WGS sequence"/>
</dbReference>
<evidence type="ECO:0000313" key="3">
    <source>
        <dbReference type="EMBL" id="MBD8062679.1"/>
    </source>
</evidence>
<reference evidence="3 4" key="1">
    <citation type="submission" date="2020-08" db="EMBL/GenBank/DDBJ databases">
        <title>A Genomic Blueprint of the Chicken Gut Microbiome.</title>
        <authorList>
            <person name="Gilroy R."/>
            <person name="Ravi A."/>
            <person name="Getino M."/>
            <person name="Pursley I."/>
            <person name="Horton D.L."/>
            <person name="Alikhan N.-F."/>
            <person name="Baker D."/>
            <person name="Gharbi K."/>
            <person name="Hall N."/>
            <person name="Watson M."/>
            <person name="Adriaenssens E.M."/>
            <person name="Foster-Nyarko E."/>
            <person name="Jarju S."/>
            <person name="Secka A."/>
            <person name="Antonio M."/>
            <person name="Oren A."/>
            <person name="Chaudhuri R."/>
            <person name="La Ragione R.M."/>
            <person name="Hildebrand F."/>
            <person name="Pallen M.J."/>
        </authorList>
    </citation>
    <scope>NUCLEOTIDE SEQUENCE [LARGE SCALE GENOMIC DNA]</scope>
    <source>
        <strain evidence="3 4">Sa1BUA1</strain>
    </source>
</reference>
<evidence type="ECO:0000256" key="1">
    <source>
        <dbReference type="ARBA" id="ARBA00022500"/>
    </source>
</evidence>
<proteinExistence type="predicted"/>
<evidence type="ECO:0000313" key="4">
    <source>
        <dbReference type="Proteomes" id="UP000661894"/>
    </source>
</evidence>
<dbReference type="EMBL" id="JACSPO010000005">
    <property type="protein sequence ID" value="MBD8062679.1"/>
    <property type="molecule type" value="Genomic_DNA"/>
</dbReference>
<dbReference type="InterPro" id="IPR028051">
    <property type="entry name" value="CheX-like_dom"/>
</dbReference>
<protein>
    <submittedName>
        <fullName evidence="3">Chemotaxis protein CheX</fullName>
    </submittedName>
</protein>
<dbReference type="SUPFAM" id="SSF103039">
    <property type="entry name" value="CheC-like"/>
    <property type="match status" value="1"/>
</dbReference>
<organism evidence="3 4">
    <name type="scientific">Oceanitalea stevensii</name>
    <dbReference type="NCBI Taxonomy" id="2763072"/>
    <lineage>
        <taxon>Bacteria</taxon>
        <taxon>Bacillati</taxon>
        <taxon>Actinomycetota</taxon>
        <taxon>Actinomycetes</taxon>
        <taxon>Micrococcales</taxon>
        <taxon>Bogoriellaceae</taxon>
        <taxon>Georgenia</taxon>
    </lineage>
</organism>
<dbReference type="Gene3D" id="3.40.1550.10">
    <property type="entry name" value="CheC-like"/>
    <property type="match status" value="1"/>
</dbReference>
<accession>A0ABR8Z368</accession>
<comment type="caution">
    <text evidence="3">The sequence shown here is derived from an EMBL/GenBank/DDBJ whole genome shotgun (WGS) entry which is preliminary data.</text>
</comment>
<feature type="domain" description="Chemotaxis phosphatase CheX-like" evidence="2">
    <location>
        <begin position="44"/>
        <end position="117"/>
    </location>
</feature>
<dbReference type="Pfam" id="PF13690">
    <property type="entry name" value="CheX"/>
    <property type="match status" value="1"/>
</dbReference>
<sequence>MTATMAEHVVTIAQDMFTAMIDGEPGLLTDRADDVVVLADPVRAWVEIQGEPSVWTVVTTGRDTADRIARALLAMGPTEPVAVEDLRDALGEIANVIGGNLKGLMTGSNALSLPVVTLDDTQPDGDLVWERALQWHEAPLVISVWEPDTTTDAKEDTQ</sequence>
<keyword evidence="1" id="KW-0145">Chemotaxis</keyword>
<gene>
    <name evidence="3" type="ORF">H9624_10110</name>
</gene>
<evidence type="ECO:0000259" key="2">
    <source>
        <dbReference type="Pfam" id="PF13690"/>
    </source>
</evidence>
<keyword evidence="4" id="KW-1185">Reference proteome</keyword>
<name>A0ABR8Z368_9MICO</name>
<dbReference type="RefSeq" id="WP_251839789.1">
    <property type="nucleotide sequence ID" value="NZ_JACSPO010000005.1"/>
</dbReference>